<dbReference type="GO" id="GO:0009451">
    <property type="term" value="P:RNA modification"/>
    <property type="evidence" value="ECO:0000318"/>
    <property type="project" value="GO_Central"/>
</dbReference>
<feature type="repeat" description="PPR" evidence="2">
    <location>
        <begin position="220"/>
        <end position="254"/>
    </location>
</feature>
<feature type="repeat" description="PPR" evidence="2">
    <location>
        <begin position="321"/>
        <end position="355"/>
    </location>
</feature>
<dbReference type="Gene3D" id="1.25.40.10">
    <property type="entry name" value="Tetratricopeptide repeat domain"/>
    <property type="match status" value="4"/>
</dbReference>
<dbReference type="Pfam" id="PF13812">
    <property type="entry name" value="PPR_3"/>
    <property type="match status" value="1"/>
</dbReference>
<dbReference type="FunFam" id="1.25.40.10:FF:000344">
    <property type="entry name" value="Pentatricopeptide repeat-containing protein"/>
    <property type="match status" value="1"/>
</dbReference>
<dbReference type="InterPro" id="IPR002885">
    <property type="entry name" value="PPR_rpt"/>
</dbReference>
<dbReference type="FunFam" id="1.25.40.10:FF:000393">
    <property type="entry name" value="Pentatricopeptide repeat-containing protein At1g20230"/>
    <property type="match status" value="1"/>
</dbReference>
<evidence type="ECO:0008006" key="5">
    <source>
        <dbReference type="Google" id="ProtNLM"/>
    </source>
</evidence>
<dbReference type="SUPFAM" id="SSF81901">
    <property type="entry name" value="HCP-like"/>
    <property type="match status" value="1"/>
</dbReference>
<dbReference type="AlphaFoldDB" id="W1NQN3"/>
<gene>
    <name evidence="3" type="ORF">AMTR_s00095p00031150</name>
</gene>
<feature type="repeat" description="PPR" evidence="2">
    <location>
        <begin position="529"/>
        <end position="563"/>
    </location>
</feature>
<dbReference type="PANTHER" id="PTHR47926">
    <property type="entry name" value="PENTATRICOPEPTIDE REPEAT-CONTAINING PROTEIN"/>
    <property type="match status" value="1"/>
</dbReference>
<feature type="repeat" description="PPR" evidence="2">
    <location>
        <begin position="392"/>
        <end position="426"/>
    </location>
</feature>
<evidence type="ECO:0000256" key="2">
    <source>
        <dbReference type="PROSITE-ProRule" id="PRU00708"/>
    </source>
</evidence>
<keyword evidence="1" id="KW-0677">Repeat</keyword>
<dbReference type="EMBL" id="KI395483">
    <property type="protein sequence ID" value="ERM98112.1"/>
    <property type="molecule type" value="Genomic_DNA"/>
</dbReference>
<evidence type="ECO:0000313" key="4">
    <source>
        <dbReference type="Proteomes" id="UP000017836"/>
    </source>
</evidence>
<feature type="repeat" description="PPR" evidence="2">
    <location>
        <begin position="494"/>
        <end position="528"/>
    </location>
</feature>
<dbReference type="Gramene" id="ERM98112">
    <property type="protein sequence ID" value="ERM98112"/>
    <property type="gene ID" value="AMTR_s00095p00031150"/>
</dbReference>
<dbReference type="InterPro" id="IPR046960">
    <property type="entry name" value="PPR_At4g14850-like_plant"/>
</dbReference>
<dbReference type="NCBIfam" id="TIGR00756">
    <property type="entry name" value="PPR"/>
    <property type="match status" value="5"/>
</dbReference>
<organism evidence="3 4">
    <name type="scientific">Amborella trichopoda</name>
    <dbReference type="NCBI Taxonomy" id="13333"/>
    <lineage>
        <taxon>Eukaryota</taxon>
        <taxon>Viridiplantae</taxon>
        <taxon>Streptophyta</taxon>
        <taxon>Embryophyta</taxon>
        <taxon>Tracheophyta</taxon>
        <taxon>Spermatophyta</taxon>
        <taxon>Magnoliopsida</taxon>
        <taxon>Amborellales</taxon>
        <taxon>Amborellaceae</taxon>
        <taxon>Amborella</taxon>
    </lineage>
</organism>
<dbReference type="HOGENOM" id="CLU_390975_0_0_1"/>
<dbReference type="Proteomes" id="UP000017836">
    <property type="component" value="Unassembled WGS sequence"/>
</dbReference>
<feature type="repeat" description="PPR" evidence="2">
    <location>
        <begin position="356"/>
        <end position="391"/>
    </location>
</feature>
<protein>
    <recommendedName>
        <fullName evidence="5">Pentacotripeptide-repeat region of PRORP domain-containing protein</fullName>
    </recommendedName>
</protein>
<reference evidence="4" key="1">
    <citation type="journal article" date="2013" name="Science">
        <title>The Amborella genome and the evolution of flowering plants.</title>
        <authorList>
            <consortium name="Amborella Genome Project"/>
        </authorList>
    </citation>
    <scope>NUCLEOTIDE SEQUENCE [LARGE SCALE GENOMIC DNA]</scope>
</reference>
<keyword evidence="4" id="KW-1185">Reference proteome</keyword>
<proteinExistence type="predicted"/>
<evidence type="ECO:0000256" key="1">
    <source>
        <dbReference type="ARBA" id="ARBA00022737"/>
    </source>
</evidence>
<dbReference type="eggNOG" id="KOG4197">
    <property type="taxonomic scope" value="Eukaryota"/>
</dbReference>
<dbReference type="PROSITE" id="PS51375">
    <property type="entry name" value="PPR"/>
    <property type="match status" value="7"/>
</dbReference>
<accession>W1NQN3</accession>
<dbReference type="Pfam" id="PF13041">
    <property type="entry name" value="PPR_2"/>
    <property type="match status" value="4"/>
</dbReference>
<evidence type="ECO:0000313" key="3">
    <source>
        <dbReference type="EMBL" id="ERM98112.1"/>
    </source>
</evidence>
<dbReference type="GO" id="GO:0003723">
    <property type="term" value="F:RNA binding"/>
    <property type="evidence" value="ECO:0007669"/>
    <property type="project" value="InterPro"/>
</dbReference>
<feature type="repeat" description="PPR" evidence="2">
    <location>
        <begin position="630"/>
        <end position="664"/>
    </location>
</feature>
<name>W1NQN3_AMBTC</name>
<dbReference type="OMA" id="RMDIANK"/>
<sequence>MAFSATPSPLHHHIELFIKVSNPNTHILTGKWKSHSLSLSKSTVTVHDHENIPNKPNNKQKVDSFGFSSQELETIPEKRKTQLKMDGFFRELGLLSIDGHEITPRKAQNQQDNGGSSYNSTDIGSVLSRKVGNGVLVDSLFMVQSINLRSFDECQECLISALRICRRFDALAEGLQLHARIIVTGIELDAFLGTQLLEFYCKCCTIVEALKLFDILPERNVFTWTSIIGLYCANGDYEETLGLFYEMLEEGIRPDNFIFPKVFKACAKLKDYKRGKEIYHYMLDIGFEGNQFVHKSAIDMFVSCGRMDIANKIFEKLQFKDVVSWNMMISGYASKGDFQKASEFFENMQIAGVKPDHVTWNSMISGYAQHGDCEKASEYFLKMQRLKDIRPNVVSWTALIAGNEQSGLYSQALGIFRAMLGEGEKPNSITIASILSACTSLSLLHHGKEIHAYCIKTDGLVSDLLVSNTLVDFYSKSRDIEIARHNFDKIKKKDIVSWNAMISGYAQSGNKEEASKLLREMQLHGVEPDVVTWNGLITGFTQKGDGATALEFFYEMGKTGNQPNSITISGALAGCAQVKNLKVGKEIHCYVTRNEIEMSTGVGSALIAMYSGCEKLRNACLVFSELSYRDVVIWNAIIAASTQNSQGVSALELLRDMQLWSVEPNTVTVLLPRHGLSSKLIKGTSLVEFQHLCSVVVLHAQKYHIA</sequence>
<dbReference type="InterPro" id="IPR011990">
    <property type="entry name" value="TPR-like_helical_dom_sf"/>
</dbReference>